<dbReference type="InterPro" id="IPR049516">
    <property type="entry name" value="FAD-depend_C"/>
</dbReference>
<dbReference type="Pfam" id="PF21688">
    <property type="entry name" value="FAD-depend_C"/>
    <property type="match status" value="1"/>
</dbReference>
<evidence type="ECO:0000313" key="2">
    <source>
        <dbReference type="EMBL" id="MFD2274905.1"/>
    </source>
</evidence>
<dbReference type="PRINTS" id="PR00411">
    <property type="entry name" value="PNDRDTASEI"/>
</dbReference>
<reference evidence="3" key="1">
    <citation type="journal article" date="2019" name="Int. J. Syst. Evol. Microbiol.">
        <title>The Global Catalogue of Microorganisms (GCM) 10K type strain sequencing project: providing services to taxonomists for standard genome sequencing and annotation.</title>
        <authorList>
            <consortium name="The Broad Institute Genomics Platform"/>
            <consortium name="The Broad Institute Genome Sequencing Center for Infectious Disease"/>
            <person name="Wu L."/>
            <person name="Ma J."/>
        </authorList>
    </citation>
    <scope>NUCLEOTIDE SEQUENCE [LARGE SCALE GENOMIC DNA]</scope>
    <source>
        <strain evidence="3">JCM 16545</strain>
    </source>
</reference>
<evidence type="ECO:0000259" key="1">
    <source>
        <dbReference type="Pfam" id="PF21688"/>
    </source>
</evidence>
<sequence>MARYELVDIILPLERSEDEAARKKAICKKLHVKPERVHEFRLQKHSIDARKAQIKIQMRMEVGIDGPLPEYVKPEPNYTKLGGGEKQIVIVGCGPAGIFAALRCIELGMKPIIVERGKDASARRFDLGPIMKEGRVIEDSNYCFGEGGAGTYSDGKLYTRATKRGPVRDVYETLVAHGAPEQILTDAHPHVGSNLLPNVVKAMRQSILEAGGEVHFESKVVDFILSADNKQMRGVVLADGREITGEAVILATGHSARDIYQLLADKGILMEQKPFAVGMRIEHPQPLIDSIQYSYERGIERPRILPAARYRLATKIDDRGVHSFCMCPGGFIVPAATENDEVVVNGMSLARRDSPFANSGMVVTVEPEDTVQFQKEHGILAGIAYQKDLEIKASKAGGGVQKAPGQRVKDFIAGKLSDTLPKTSYFPGLTSARLDEILPHDVSYRMKIGLKKFGQQMKGYVGEEANLLGFETRTSSPLRIPRKDETLEHPEIEHFIPCGEGAGYAGGIVSAALDGVKCAEAAEAMIRK</sequence>
<proteinExistence type="predicted"/>
<dbReference type="Gene3D" id="3.50.50.60">
    <property type="entry name" value="FAD/NAD(P)-binding domain"/>
    <property type="match status" value="2"/>
</dbReference>
<organism evidence="2 3">
    <name type="scientific">Rubritalea spongiae</name>
    <dbReference type="NCBI Taxonomy" id="430797"/>
    <lineage>
        <taxon>Bacteria</taxon>
        <taxon>Pseudomonadati</taxon>
        <taxon>Verrucomicrobiota</taxon>
        <taxon>Verrucomicrobiia</taxon>
        <taxon>Verrucomicrobiales</taxon>
        <taxon>Rubritaleaceae</taxon>
        <taxon>Rubritalea</taxon>
    </lineage>
</organism>
<dbReference type="RefSeq" id="WP_377096372.1">
    <property type="nucleotide sequence ID" value="NZ_JBHSJM010000001.1"/>
</dbReference>
<dbReference type="Proteomes" id="UP001597297">
    <property type="component" value="Unassembled WGS sequence"/>
</dbReference>
<keyword evidence="3" id="KW-1185">Reference proteome</keyword>
<dbReference type="PIRSF" id="PIRSF038984">
    <property type="entry name" value="FAD_binding_protein"/>
    <property type="match status" value="1"/>
</dbReference>
<protein>
    <submittedName>
        <fullName evidence="2">NAD(P)/FAD-dependent oxidoreductase</fullName>
    </submittedName>
</protein>
<dbReference type="SUPFAM" id="SSF51905">
    <property type="entry name" value="FAD/NAD(P)-binding domain"/>
    <property type="match status" value="1"/>
</dbReference>
<dbReference type="EMBL" id="JBHUJC010000001">
    <property type="protein sequence ID" value="MFD2274905.1"/>
    <property type="molecule type" value="Genomic_DNA"/>
</dbReference>
<evidence type="ECO:0000313" key="3">
    <source>
        <dbReference type="Proteomes" id="UP001597297"/>
    </source>
</evidence>
<comment type="caution">
    <text evidence="2">The sequence shown here is derived from an EMBL/GenBank/DDBJ whole genome shotgun (WGS) entry which is preliminary data.</text>
</comment>
<accession>A0ABW5DZ67</accession>
<dbReference type="Gene3D" id="3.30.70.2700">
    <property type="match status" value="1"/>
</dbReference>
<dbReference type="PANTHER" id="PTHR42842:SF3">
    <property type="entry name" value="FAD_NAD(P)-BINDING OXIDOREDUCTASE FAMILY PROTEIN"/>
    <property type="match status" value="1"/>
</dbReference>
<gene>
    <name evidence="2" type="ORF">ACFSQZ_00345</name>
</gene>
<dbReference type="InterPro" id="IPR028348">
    <property type="entry name" value="FAD-binding_protein"/>
</dbReference>
<name>A0ABW5DZ67_9BACT</name>
<dbReference type="PRINTS" id="PR00368">
    <property type="entry name" value="FADPNR"/>
</dbReference>
<dbReference type="Pfam" id="PF12831">
    <property type="entry name" value="FAD_oxidored"/>
    <property type="match status" value="1"/>
</dbReference>
<dbReference type="PANTHER" id="PTHR42842">
    <property type="entry name" value="FAD/NAD(P)-BINDING OXIDOREDUCTASE"/>
    <property type="match status" value="1"/>
</dbReference>
<feature type="domain" description="FAD-dependent protein C-terminal" evidence="1">
    <location>
        <begin position="274"/>
        <end position="474"/>
    </location>
</feature>
<dbReference type="InterPro" id="IPR036188">
    <property type="entry name" value="FAD/NAD-bd_sf"/>
</dbReference>